<dbReference type="RefSeq" id="WP_240719595.1">
    <property type="nucleotide sequence ID" value="NZ_JAKVTW010000017.1"/>
</dbReference>
<reference evidence="1 2" key="1">
    <citation type="submission" date="2022-03" db="EMBL/GenBank/DDBJ databases">
        <title>Genomic signatures underlying metal tolerance in selected Arctic bacterial isolates.</title>
        <authorList>
            <person name="Thomas F.A."/>
            <person name="Venkatachalam S."/>
            <person name="Krishnan K.P."/>
        </authorList>
    </citation>
    <scope>NUCLEOTIDE SEQUENCE [LARGE SCALE GENOMIC DNA]</scope>
    <source>
        <strain evidence="1 2">HM116</strain>
    </source>
</reference>
<organism evidence="1 2">
    <name type="scientific">Vreelandella neptunia</name>
    <dbReference type="NCBI Taxonomy" id="115551"/>
    <lineage>
        <taxon>Bacteria</taxon>
        <taxon>Pseudomonadati</taxon>
        <taxon>Pseudomonadota</taxon>
        <taxon>Gammaproteobacteria</taxon>
        <taxon>Oceanospirillales</taxon>
        <taxon>Halomonadaceae</taxon>
        <taxon>Vreelandella</taxon>
    </lineage>
</organism>
<sequence length="157" mass="17508">MINYDKDKTVFEKLSTLMSNIRVENKNDFYGVGLIITDHINGLPVYQLPIAKKYNIGKFKTEAMLKWMCGSKDALHDGFHILTSNMDILLNSCYVAAPIPECTDKILNSDLDIEKIGSRWITALFTSLIPEVHATGIISASGSQYLFVNGVVYKGVD</sequence>
<dbReference type="EMBL" id="JAKVTW010000017">
    <property type="protein sequence ID" value="MCH4813333.1"/>
    <property type="molecule type" value="Genomic_DNA"/>
</dbReference>
<gene>
    <name evidence="1" type="ORF">MLE19_18535</name>
</gene>
<dbReference type="Proteomes" id="UP001320609">
    <property type="component" value="Unassembled WGS sequence"/>
</dbReference>
<evidence type="ECO:0000313" key="1">
    <source>
        <dbReference type="EMBL" id="MCH4813333.1"/>
    </source>
</evidence>
<keyword evidence="2" id="KW-1185">Reference proteome</keyword>
<accession>A0ABS9SBJ1</accession>
<proteinExistence type="predicted"/>
<comment type="caution">
    <text evidence="1">The sequence shown here is derived from an EMBL/GenBank/DDBJ whole genome shotgun (WGS) entry which is preliminary data.</text>
</comment>
<evidence type="ECO:0000313" key="2">
    <source>
        <dbReference type="Proteomes" id="UP001320609"/>
    </source>
</evidence>
<protein>
    <submittedName>
        <fullName evidence="1">Uncharacterized protein</fullName>
    </submittedName>
</protein>
<name>A0ABS9SBJ1_9GAMM</name>